<evidence type="ECO:0000313" key="1">
    <source>
        <dbReference type="EMBL" id="QID18793.1"/>
    </source>
</evidence>
<dbReference type="Proteomes" id="UP000501991">
    <property type="component" value="Chromosome"/>
</dbReference>
<organism evidence="1 2">
    <name type="scientific">Nitrogeniibacter mangrovi</name>
    <dbReference type="NCBI Taxonomy" id="2016596"/>
    <lineage>
        <taxon>Bacteria</taxon>
        <taxon>Pseudomonadati</taxon>
        <taxon>Pseudomonadota</taxon>
        <taxon>Betaproteobacteria</taxon>
        <taxon>Rhodocyclales</taxon>
        <taxon>Zoogloeaceae</taxon>
        <taxon>Nitrogeniibacter</taxon>
    </lineage>
</organism>
<accession>A0A6C1B5S9</accession>
<proteinExistence type="predicted"/>
<protein>
    <recommendedName>
        <fullName evidence="3">General secretion pathway protein GspM</fullName>
    </recommendedName>
</protein>
<reference evidence="1 2" key="1">
    <citation type="submission" date="2020-02" db="EMBL/GenBank/DDBJ databases">
        <title>Nitrogenibacter mangrovi gen. nov., sp. nov. isolated from mangrove sediment, a denitrifying betaproteobacterium.</title>
        <authorList>
            <person name="Liao H."/>
            <person name="Tian Y."/>
        </authorList>
    </citation>
    <scope>NUCLEOTIDE SEQUENCE [LARGE SCALE GENOMIC DNA]</scope>
    <source>
        <strain evidence="1 2">M9-3-2</strain>
    </source>
</reference>
<dbReference type="KEGG" id="azq:G3580_14890"/>
<name>A0A6C1B5S9_9RHOO</name>
<keyword evidence="2" id="KW-1185">Reference proteome</keyword>
<dbReference type="RefSeq" id="WP_173766791.1">
    <property type="nucleotide sequence ID" value="NZ_CP048836.1"/>
</dbReference>
<dbReference type="AlphaFoldDB" id="A0A6C1B5S9"/>
<evidence type="ECO:0000313" key="2">
    <source>
        <dbReference type="Proteomes" id="UP000501991"/>
    </source>
</evidence>
<sequence length="193" mass="21836">MTPWQTLRLLRWQLSLALVLVALGATAVFYANARSRDAAAHLEQARADHLRASTALQRARQQEGDVRHAIGMYAELRRAGLIGTEQRLSWVEALDRARRRYGIGEISYEILPQQPLDATAGQSDLTWMESRMRLSMSVRHGQVLIDMLSDLASVHNAIVQPRHCELDRASGELTGLRVRCELRWLTLRQGSRS</sequence>
<dbReference type="EMBL" id="CP048836">
    <property type="protein sequence ID" value="QID18793.1"/>
    <property type="molecule type" value="Genomic_DNA"/>
</dbReference>
<evidence type="ECO:0008006" key="3">
    <source>
        <dbReference type="Google" id="ProtNLM"/>
    </source>
</evidence>
<gene>
    <name evidence="1" type="ORF">G3580_14890</name>
</gene>